<dbReference type="SUPFAM" id="SSF57850">
    <property type="entry name" value="RING/U-box"/>
    <property type="match status" value="2"/>
</dbReference>
<evidence type="ECO:0000256" key="2">
    <source>
        <dbReference type="ARBA" id="ARBA00022723"/>
    </source>
</evidence>
<proteinExistence type="predicted"/>
<evidence type="ECO:0000256" key="1">
    <source>
        <dbReference type="ARBA" id="ARBA00022679"/>
    </source>
</evidence>
<name>A0A8C4E9P2_DICLA</name>
<feature type="compositionally biased region" description="Polar residues" evidence="7">
    <location>
        <begin position="44"/>
        <end position="66"/>
    </location>
</feature>
<keyword evidence="10" id="KW-1185">Reference proteome</keyword>
<feature type="domain" description="RING-type" evidence="8">
    <location>
        <begin position="127"/>
        <end position="356"/>
    </location>
</feature>
<dbReference type="Pfam" id="PF22191">
    <property type="entry name" value="IBR_1"/>
    <property type="match status" value="1"/>
</dbReference>
<dbReference type="CDD" id="cd20336">
    <property type="entry name" value="Rcat_RBR"/>
    <property type="match status" value="1"/>
</dbReference>
<sequence>MGSKLTTKQNKRKSGQRSSSLTTEQEKSYSRKVRRNFTNERNTDSQLSNNLASQKNSFTTEKSYTAQSLRRRTQKYISQPYFYDIQLCNNLATQKKQKLIDSGQLSNNLATEQEKCYDPTDTTLTFVDGDDDMDFLCIGYKSLRAKMSCGHTVTPMSLTGWCRRLLDQGECRFVCGQTGCDVEWPFEEVCKMALLTPKEVKYFEKQLFSRAARDYLDAKFCPGCRSYVVRTDQNNLRVCCTVCTAAKNEAFSFCWQCLKEWKHPSPYSDRCANAGCVNKSQEILRTCPDITFKDVRGVTGCPSVRACPTCGLLLEHNKTKCKNITCPRCKVEFCFVCLKTTKECLRLNSYSYFTRCFSGVAPRQTSIPVWKRK</sequence>
<evidence type="ECO:0000256" key="7">
    <source>
        <dbReference type="SAM" id="MobiDB-lite"/>
    </source>
</evidence>
<evidence type="ECO:0000313" key="10">
    <source>
        <dbReference type="Proteomes" id="UP000694389"/>
    </source>
</evidence>
<dbReference type="Proteomes" id="UP000694389">
    <property type="component" value="Unassembled WGS sequence"/>
</dbReference>
<keyword evidence="5" id="KW-0833">Ubl conjugation pathway</keyword>
<reference evidence="9" key="2">
    <citation type="submission" date="2025-09" db="UniProtKB">
        <authorList>
            <consortium name="Ensembl"/>
        </authorList>
    </citation>
    <scope>IDENTIFICATION</scope>
</reference>
<keyword evidence="6" id="KW-0862">Zinc</keyword>
<dbReference type="GO" id="GO:0008270">
    <property type="term" value="F:zinc ion binding"/>
    <property type="evidence" value="ECO:0007669"/>
    <property type="project" value="UniProtKB-KW"/>
</dbReference>
<reference evidence="9" key="1">
    <citation type="submission" date="2025-08" db="UniProtKB">
        <authorList>
            <consortium name="Ensembl"/>
        </authorList>
    </citation>
    <scope>IDENTIFICATION</scope>
</reference>
<protein>
    <recommendedName>
        <fullName evidence="8">RING-type domain-containing protein</fullName>
    </recommendedName>
</protein>
<keyword evidence="1" id="KW-0808">Transferase</keyword>
<feature type="region of interest" description="Disordered" evidence="7">
    <location>
        <begin position="1"/>
        <end position="66"/>
    </location>
</feature>
<dbReference type="Ensembl" id="ENSDLAT00005014440.2">
    <property type="protein sequence ID" value="ENSDLAP00005013225.2"/>
    <property type="gene ID" value="ENSDLAG00005002774.2"/>
</dbReference>
<dbReference type="GeneTree" id="ENSGT00510000050415"/>
<evidence type="ECO:0000259" key="8">
    <source>
        <dbReference type="PROSITE" id="PS51873"/>
    </source>
</evidence>
<dbReference type="InterPro" id="IPR044066">
    <property type="entry name" value="TRIAD_supradom"/>
</dbReference>
<organism evidence="9 10">
    <name type="scientific">Dicentrarchus labrax</name>
    <name type="common">European seabass</name>
    <name type="synonym">Morone labrax</name>
    <dbReference type="NCBI Taxonomy" id="13489"/>
    <lineage>
        <taxon>Eukaryota</taxon>
        <taxon>Metazoa</taxon>
        <taxon>Chordata</taxon>
        <taxon>Craniata</taxon>
        <taxon>Vertebrata</taxon>
        <taxon>Euteleostomi</taxon>
        <taxon>Actinopterygii</taxon>
        <taxon>Neopterygii</taxon>
        <taxon>Teleostei</taxon>
        <taxon>Neoteleostei</taxon>
        <taxon>Acanthomorphata</taxon>
        <taxon>Eupercaria</taxon>
        <taxon>Moronidae</taxon>
        <taxon>Dicentrarchus</taxon>
    </lineage>
</organism>
<dbReference type="GO" id="GO:0016740">
    <property type="term" value="F:transferase activity"/>
    <property type="evidence" value="ECO:0007669"/>
    <property type="project" value="UniProtKB-KW"/>
</dbReference>
<dbReference type="Gene3D" id="1.20.120.1750">
    <property type="match status" value="1"/>
</dbReference>
<dbReference type="PROSITE" id="PS51873">
    <property type="entry name" value="TRIAD"/>
    <property type="match status" value="1"/>
</dbReference>
<evidence type="ECO:0000256" key="5">
    <source>
        <dbReference type="ARBA" id="ARBA00022786"/>
    </source>
</evidence>
<evidence type="ECO:0000256" key="6">
    <source>
        <dbReference type="ARBA" id="ARBA00022833"/>
    </source>
</evidence>
<keyword evidence="4" id="KW-0863">Zinc-finger</keyword>
<evidence type="ECO:0000256" key="4">
    <source>
        <dbReference type="ARBA" id="ARBA00022771"/>
    </source>
</evidence>
<evidence type="ECO:0000313" key="9">
    <source>
        <dbReference type="Ensembl" id="ENSDLAP00005013225.2"/>
    </source>
</evidence>
<dbReference type="FunFam" id="1.20.120.1750:FF:000036">
    <property type="entry name" value="RBR-type E3 ubiquitin transferase"/>
    <property type="match status" value="1"/>
</dbReference>
<accession>A0A8C4E9P2</accession>
<dbReference type="AlphaFoldDB" id="A0A8C4E9P2"/>
<evidence type="ECO:0000256" key="3">
    <source>
        <dbReference type="ARBA" id="ARBA00022737"/>
    </source>
</evidence>
<keyword evidence="2" id="KW-0479">Metal-binding</keyword>
<keyword evidence="3" id="KW-0677">Repeat</keyword>